<sequence length="169" mass="19595">MRILFIYLFLVTSIVYGEIRLKIHEPIRFENVNTKAVGDIVVGQGSIEVFSDDIENDKNKKFIFKFPKKGLMTNKKRWVEIDKYIMEDADKEFKMTRDKKIVKIYAVIERKKLNSQFIDGEDLQGEYIGYVPIIVEQYGKPVNSIEIPENEPVVLPSTPEITPTPLPNI</sequence>
<dbReference type="RefSeq" id="WP_118234144.1">
    <property type="nucleotide sequence ID" value="NZ_CAEUHP010000001.1"/>
</dbReference>
<dbReference type="Proteomes" id="UP000284676">
    <property type="component" value="Unassembled WGS sequence"/>
</dbReference>
<name>A0A414PXY1_FUSMR</name>
<gene>
    <name evidence="1" type="ORF">DW663_04025</name>
</gene>
<accession>A0A414PXY1</accession>
<protein>
    <submittedName>
        <fullName evidence="1">Uncharacterized protein</fullName>
    </submittedName>
</protein>
<comment type="caution">
    <text evidence="1">The sequence shown here is derived from an EMBL/GenBank/DDBJ whole genome shotgun (WGS) entry which is preliminary data.</text>
</comment>
<evidence type="ECO:0000313" key="1">
    <source>
        <dbReference type="EMBL" id="RHF73445.1"/>
    </source>
</evidence>
<reference evidence="1 2" key="1">
    <citation type="submission" date="2018-08" db="EMBL/GenBank/DDBJ databases">
        <title>A genome reference for cultivated species of the human gut microbiota.</title>
        <authorList>
            <person name="Zou Y."/>
            <person name="Xue W."/>
            <person name="Luo G."/>
        </authorList>
    </citation>
    <scope>NUCLEOTIDE SEQUENCE [LARGE SCALE GENOMIC DNA]</scope>
    <source>
        <strain evidence="1 2">AM25-1</strain>
    </source>
</reference>
<proteinExistence type="predicted"/>
<organism evidence="1 2">
    <name type="scientific">Fusobacterium mortiferum</name>
    <dbReference type="NCBI Taxonomy" id="850"/>
    <lineage>
        <taxon>Bacteria</taxon>
        <taxon>Fusobacteriati</taxon>
        <taxon>Fusobacteriota</taxon>
        <taxon>Fusobacteriia</taxon>
        <taxon>Fusobacteriales</taxon>
        <taxon>Fusobacteriaceae</taxon>
        <taxon>Fusobacterium</taxon>
    </lineage>
</organism>
<dbReference type="AlphaFoldDB" id="A0A414PXY1"/>
<dbReference type="EMBL" id="QRHL01000004">
    <property type="protein sequence ID" value="RHF73445.1"/>
    <property type="molecule type" value="Genomic_DNA"/>
</dbReference>
<evidence type="ECO:0000313" key="2">
    <source>
        <dbReference type="Proteomes" id="UP000284676"/>
    </source>
</evidence>